<evidence type="ECO:0000313" key="1">
    <source>
        <dbReference type="EMBL" id="RHK05434.1"/>
    </source>
</evidence>
<reference evidence="1 2" key="1">
    <citation type="submission" date="2018-08" db="EMBL/GenBank/DDBJ databases">
        <title>A genome reference for cultivated species of the human gut microbiota.</title>
        <authorList>
            <person name="Zou Y."/>
            <person name="Xue W."/>
            <person name="Luo G."/>
        </authorList>
    </citation>
    <scope>NUCLEOTIDE SEQUENCE [LARGE SCALE GENOMIC DNA]</scope>
    <source>
        <strain evidence="1 2">AF48-16</strain>
    </source>
</reference>
<accession>A0A415EQV9</accession>
<sequence length="89" mass="10114">MFTKAAIVLTVFIIKNHPSFFLLDQSSVQTEGVFRISAVHNRGESAAVGQRAFRIYLTSVCQLAKGRFLENGYKKTLHLKKLFFFLDAM</sequence>
<proteinExistence type="predicted"/>
<comment type="caution">
    <text evidence="1">The sequence shown here is derived from an EMBL/GenBank/DDBJ whole genome shotgun (WGS) entry which is preliminary data.</text>
</comment>
<gene>
    <name evidence="1" type="ORF">DW084_13410</name>
</gene>
<dbReference type="Proteomes" id="UP000286288">
    <property type="component" value="Unassembled WGS sequence"/>
</dbReference>
<organism evidence="1 2">
    <name type="scientific">Enterococcus casseliflavus</name>
    <name type="common">Enterococcus flavescens</name>
    <dbReference type="NCBI Taxonomy" id="37734"/>
    <lineage>
        <taxon>Bacteria</taxon>
        <taxon>Bacillati</taxon>
        <taxon>Bacillota</taxon>
        <taxon>Bacilli</taxon>
        <taxon>Lactobacillales</taxon>
        <taxon>Enterococcaceae</taxon>
        <taxon>Enterococcus</taxon>
    </lineage>
</organism>
<protein>
    <submittedName>
        <fullName evidence="1">Uncharacterized protein</fullName>
    </submittedName>
</protein>
<name>A0A415EQV9_ENTCA</name>
<dbReference type="AlphaFoldDB" id="A0A415EQV9"/>
<evidence type="ECO:0000313" key="2">
    <source>
        <dbReference type="Proteomes" id="UP000286288"/>
    </source>
</evidence>
<dbReference type="EMBL" id="QRMZ01000019">
    <property type="protein sequence ID" value="RHK05434.1"/>
    <property type="molecule type" value="Genomic_DNA"/>
</dbReference>